<feature type="region of interest" description="Disordered" evidence="6">
    <location>
        <begin position="154"/>
        <end position="173"/>
    </location>
</feature>
<dbReference type="InterPro" id="IPR049326">
    <property type="entry name" value="Rhodopsin_dom_fungi"/>
</dbReference>
<dbReference type="Proteomes" id="UP000701801">
    <property type="component" value="Unassembled WGS sequence"/>
</dbReference>
<accession>A0A9N9LQP0</accession>
<keyword evidence="2" id="KW-0812">Transmembrane</keyword>
<dbReference type="PANTHER" id="PTHR33048:SF47">
    <property type="entry name" value="INTEGRAL MEMBRANE PROTEIN-RELATED"/>
    <property type="match status" value="1"/>
</dbReference>
<comment type="caution">
    <text evidence="8">The sequence shown here is derived from an EMBL/GenBank/DDBJ whole genome shotgun (WGS) entry which is preliminary data.</text>
</comment>
<dbReference type="Pfam" id="PF20684">
    <property type="entry name" value="Fung_rhodopsin"/>
    <property type="match status" value="1"/>
</dbReference>
<evidence type="ECO:0000256" key="2">
    <source>
        <dbReference type="ARBA" id="ARBA00022692"/>
    </source>
</evidence>
<dbReference type="OrthoDB" id="3558366at2759"/>
<gene>
    <name evidence="8" type="ORF">HYALB_00009396</name>
</gene>
<reference evidence="8" key="1">
    <citation type="submission" date="2021-07" db="EMBL/GenBank/DDBJ databases">
        <authorList>
            <person name="Durling M."/>
        </authorList>
    </citation>
    <scope>NUCLEOTIDE SEQUENCE</scope>
</reference>
<keyword evidence="3" id="KW-1133">Transmembrane helix</keyword>
<dbReference type="InterPro" id="IPR052337">
    <property type="entry name" value="SAT4-like"/>
</dbReference>
<comment type="subcellular location">
    <subcellularLocation>
        <location evidence="1">Membrane</location>
        <topology evidence="1">Multi-pass membrane protein</topology>
    </subcellularLocation>
</comment>
<evidence type="ECO:0000313" key="8">
    <source>
        <dbReference type="EMBL" id="CAG8975816.1"/>
    </source>
</evidence>
<dbReference type="AlphaFoldDB" id="A0A9N9LQP0"/>
<evidence type="ECO:0000256" key="3">
    <source>
        <dbReference type="ARBA" id="ARBA00022989"/>
    </source>
</evidence>
<evidence type="ECO:0000256" key="1">
    <source>
        <dbReference type="ARBA" id="ARBA00004141"/>
    </source>
</evidence>
<evidence type="ECO:0000259" key="7">
    <source>
        <dbReference type="Pfam" id="PF20684"/>
    </source>
</evidence>
<feature type="compositionally biased region" description="Polar residues" evidence="6">
    <location>
        <begin position="159"/>
        <end position="173"/>
    </location>
</feature>
<comment type="similarity">
    <text evidence="5">Belongs to the SAT4 family.</text>
</comment>
<organism evidence="8 9">
    <name type="scientific">Hymenoscyphus albidus</name>
    <dbReference type="NCBI Taxonomy" id="595503"/>
    <lineage>
        <taxon>Eukaryota</taxon>
        <taxon>Fungi</taxon>
        <taxon>Dikarya</taxon>
        <taxon>Ascomycota</taxon>
        <taxon>Pezizomycotina</taxon>
        <taxon>Leotiomycetes</taxon>
        <taxon>Helotiales</taxon>
        <taxon>Helotiaceae</taxon>
        <taxon>Hymenoscyphus</taxon>
    </lineage>
</organism>
<proteinExistence type="inferred from homology"/>
<keyword evidence="4" id="KW-0472">Membrane</keyword>
<dbReference type="GO" id="GO:0016020">
    <property type="term" value="C:membrane"/>
    <property type="evidence" value="ECO:0007669"/>
    <property type="project" value="UniProtKB-SubCell"/>
</dbReference>
<evidence type="ECO:0000256" key="5">
    <source>
        <dbReference type="ARBA" id="ARBA00038359"/>
    </source>
</evidence>
<evidence type="ECO:0000313" key="9">
    <source>
        <dbReference type="Proteomes" id="UP000701801"/>
    </source>
</evidence>
<protein>
    <recommendedName>
        <fullName evidence="7">Rhodopsin domain-containing protein</fullName>
    </recommendedName>
</protein>
<evidence type="ECO:0000256" key="6">
    <source>
        <dbReference type="SAM" id="MobiDB-lite"/>
    </source>
</evidence>
<feature type="domain" description="Rhodopsin" evidence="7">
    <location>
        <begin position="28"/>
        <end position="72"/>
    </location>
</feature>
<sequence length="173" mass="19133">MCAPHKGDGGWISLGSQIRCGQPSLKPFAIQGIFSTASDLYVLCIPIKLVWGLQLPFRRKLGVSAIFLTGLLAAELNSGIICSCMPVVFVLFKGLSKRFSIPSLKYFRTKRRRSDNKEAPSAQHSDEILFENEMPQVPRPLITGLRSFIQKVDGEPSKGISTERPTQLESIRG</sequence>
<dbReference type="PANTHER" id="PTHR33048">
    <property type="entry name" value="PTH11-LIKE INTEGRAL MEMBRANE PROTEIN (AFU_ORTHOLOGUE AFUA_5G11245)"/>
    <property type="match status" value="1"/>
</dbReference>
<name>A0A9N9LQP0_9HELO</name>
<keyword evidence="9" id="KW-1185">Reference proteome</keyword>
<evidence type="ECO:0000256" key="4">
    <source>
        <dbReference type="ARBA" id="ARBA00023136"/>
    </source>
</evidence>
<dbReference type="EMBL" id="CAJVRM010000152">
    <property type="protein sequence ID" value="CAG8975816.1"/>
    <property type="molecule type" value="Genomic_DNA"/>
</dbReference>